<evidence type="ECO:0000313" key="1">
    <source>
        <dbReference type="EMBL" id="AZI44992.1"/>
    </source>
</evidence>
<keyword evidence="1" id="KW-0614">Plasmid</keyword>
<sequence>MTDIHSLQVLQPPGWAQPRGFANGVAARGRLVFTAGMIGWNSQQVFETDDFVEQTRQALRNVLAVVAEAGGGPEHLVRLTWFITDKPAYLAQQRQIGAVYREVLGRHYPAMSVVAVSALMEDRAKVEIEGLAVIPENAED</sequence>
<dbReference type="Pfam" id="PF01042">
    <property type="entry name" value="Ribonuc_L-PSP"/>
    <property type="match status" value="1"/>
</dbReference>
<dbReference type="Proteomes" id="UP000276417">
    <property type="component" value="Plasmid unnamed2"/>
</dbReference>
<dbReference type="OrthoDB" id="9803101at2"/>
<name>A0A3G8YIC1_9DEIO</name>
<evidence type="ECO:0000313" key="2">
    <source>
        <dbReference type="Proteomes" id="UP000276417"/>
    </source>
</evidence>
<dbReference type="RefSeq" id="WP_124875166.1">
    <property type="nucleotide sequence ID" value="NZ_CP034186.1"/>
</dbReference>
<geneLocation type="plasmid" evidence="1 2">
    <name>unnamed2</name>
</geneLocation>
<keyword evidence="2" id="KW-1185">Reference proteome</keyword>
<dbReference type="InterPro" id="IPR035959">
    <property type="entry name" value="RutC-like_sf"/>
</dbReference>
<dbReference type="PANTHER" id="PTHR43857:SF1">
    <property type="entry name" value="YJGH FAMILY PROTEIN"/>
    <property type="match status" value="1"/>
</dbReference>
<reference evidence="1 2" key="1">
    <citation type="submission" date="2018-11" db="EMBL/GenBank/DDBJ databases">
        <title>Deinococcus shelandsis sp. nov., isolated from South Shetland Islands soil of Antarctica.</title>
        <authorList>
            <person name="Tian J."/>
        </authorList>
    </citation>
    <scope>NUCLEOTIDE SEQUENCE [LARGE SCALE GENOMIC DNA]</scope>
    <source>
        <strain evidence="1 2">S14-83T</strain>
        <plasmid evidence="1 2">unnamed2</plasmid>
    </source>
</reference>
<organism evidence="1 2">
    <name type="scientific">Deinococcus psychrotolerans</name>
    <dbReference type="NCBI Taxonomy" id="2489213"/>
    <lineage>
        <taxon>Bacteria</taxon>
        <taxon>Thermotogati</taxon>
        <taxon>Deinococcota</taxon>
        <taxon>Deinococci</taxon>
        <taxon>Deinococcales</taxon>
        <taxon>Deinococcaceae</taxon>
        <taxon>Deinococcus</taxon>
    </lineage>
</organism>
<dbReference type="CDD" id="cd00448">
    <property type="entry name" value="YjgF_YER057c_UK114_family"/>
    <property type="match status" value="1"/>
</dbReference>
<gene>
    <name evidence="1" type="ORF">EHF33_19015</name>
</gene>
<proteinExistence type="predicted"/>
<protein>
    <submittedName>
        <fullName evidence="1">RidA family protein</fullName>
    </submittedName>
</protein>
<dbReference type="InterPro" id="IPR006175">
    <property type="entry name" value="YjgF/YER057c/UK114"/>
</dbReference>
<dbReference type="SUPFAM" id="SSF55298">
    <property type="entry name" value="YjgF-like"/>
    <property type="match status" value="1"/>
</dbReference>
<dbReference type="AlphaFoldDB" id="A0A3G8YIC1"/>
<dbReference type="PANTHER" id="PTHR43857">
    <property type="entry name" value="BLR7761 PROTEIN"/>
    <property type="match status" value="1"/>
</dbReference>
<accession>A0A3G8YIC1</accession>
<dbReference type="EMBL" id="CP034186">
    <property type="protein sequence ID" value="AZI44992.1"/>
    <property type="molecule type" value="Genomic_DNA"/>
</dbReference>
<dbReference type="KEGG" id="dph:EHF33_19015"/>
<dbReference type="Gene3D" id="3.30.1330.40">
    <property type="entry name" value="RutC-like"/>
    <property type="match status" value="1"/>
</dbReference>